<comment type="similarity">
    <text evidence="2">Belongs to the X(+)/potassium ATPases subunit beta family.</text>
</comment>
<dbReference type="GO" id="GO:0006883">
    <property type="term" value="P:intracellular sodium ion homeostasis"/>
    <property type="evidence" value="ECO:0007669"/>
    <property type="project" value="TreeGrafter"/>
</dbReference>
<dbReference type="RefSeq" id="XP_028143251.1">
    <property type="nucleotide sequence ID" value="XM_028287450.1"/>
</dbReference>
<dbReference type="GO" id="GO:0001671">
    <property type="term" value="F:ATPase activator activity"/>
    <property type="evidence" value="ECO:0007669"/>
    <property type="project" value="UniProtKB-ARBA"/>
</dbReference>
<dbReference type="PROSITE" id="PS00390">
    <property type="entry name" value="ATPASE_NA_K_BETA_1"/>
    <property type="match status" value="1"/>
</dbReference>
<evidence type="ECO:0000313" key="19">
    <source>
        <dbReference type="EnsemblMetazoa" id="XP_050504178.1"/>
    </source>
</evidence>
<comment type="subcellular location">
    <subcellularLocation>
        <location evidence="1">Cell membrane</location>
        <topology evidence="1">Single-pass type II membrane protein</topology>
    </subcellularLocation>
</comment>
<evidence type="ECO:0000256" key="14">
    <source>
        <dbReference type="ARBA" id="ARBA00023157"/>
    </source>
</evidence>
<keyword evidence="16" id="KW-0739">Sodium transport</keyword>
<evidence type="ECO:0000256" key="2">
    <source>
        <dbReference type="ARBA" id="ARBA00005876"/>
    </source>
</evidence>
<dbReference type="GO" id="GO:0005890">
    <property type="term" value="C:sodium:potassium-exchanging ATPase complex"/>
    <property type="evidence" value="ECO:0007669"/>
    <property type="project" value="InterPro"/>
</dbReference>
<dbReference type="GO" id="GO:0030007">
    <property type="term" value="P:intracellular potassium ion homeostasis"/>
    <property type="evidence" value="ECO:0007669"/>
    <property type="project" value="TreeGrafter"/>
</dbReference>
<keyword evidence="3" id="KW-0813">Transport</keyword>
<keyword evidence="12" id="KW-0406">Ion transport</keyword>
<keyword evidence="5" id="KW-0633">Potassium transport</keyword>
<dbReference type="AlphaFoldDB" id="A0A6P7G2W3"/>
<evidence type="ECO:0000256" key="5">
    <source>
        <dbReference type="ARBA" id="ARBA00022538"/>
    </source>
</evidence>
<dbReference type="GO" id="GO:0036376">
    <property type="term" value="P:sodium ion export across plasma membrane"/>
    <property type="evidence" value="ECO:0007669"/>
    <property type="project" value="TreeGrafter"/>
</dbReference>
<evidence type="ECO:0000256" key="18">
    <source>
        <dbReference type="SAM" id="Phobius"/>
    </source>
</evidence>
<keyword evidence="13 18" id="KW-0472">Membrane</keyword>
<dbReference type="Pfam" id="PF00287">
    <property type="entry name" value="Na_K-ATPase"/>
    <property type="match status" value="1"/>
</dbReference>
<keyword evidence="4" id="KW-1003">Cell membrane</keyword>
<evidence type="ECO:0000256" key="13">
    <source>
        <dbReference type="ARBA" id="ARBA00023136"/>
    </source>
</evidence>
<dbReference type="InterPro" id="IPR038702">
    <property type="entry name" value="Na/K_ATPase_sub_beta_sf"/>
</dbReference>
<evidence type="ECO:0000256" key="11">
    <source>
        <dbReference type="ARBA" id="ARBA00023053"/>
    </source>
</evidence>
<dbReference type="FunCoup" id="A0A6P7G2W3">
    <property type="interactions" value="127"/>
</dbReference>
<reference evidence="19" key="2">
    <citation type="submission" date="2025-05" db="UniProtKB">
        <authorList>
            <consortium name="EnsemblMetazoa"/>
        </authorList>
    </citation>
    <scope>IDENTIFICATION</scope>
</reference>
<organism evidence="21">
    <name type="scientific">Diabrotica virgifera virgifera</name>
    <name type="common">western corn rootworm</name>
    <dbReference type="NCBI Taxonomy" id="50390"/>
    <lineage>
        <taxon>Eukaryota</taxon>
        <taxon>Metazoa</taxon>
        <taxon>Ecdysozoa</taxon>
        <taxon>Arthropoda</taxon>
        <taxon>Hexapoda</taxon>
        <taxon>Insecta</taxon>
        <taxon>Pterygota</taxon>
        <taxon>Neoptera</taxon>
        <taxon>Endopterygota</taxon>
        <taxon>Coleoptera</taxon>
        <taxon>Polyphaga</taxon>
        <taxon>Cucujiformia</taxon>
        <taxon>Chrysomeloidea</taxon>
        <taxon>Chrysomelidae</taxon>
        <taxon>Galerucinae</taxon>
        <taxon>Diabroticina</taxon>
        <taxon>Diabroticites</taxon>
        <taxon>Diabrotica</taxon>
    </lineage>
</organism>
<accession>A0A6P7G2W3</accession>
<dbReference type="GO" id="GO:1990573">
    <property type="term" value="P:potassium ion import across plasma membrane"/>
    <property type="evidence" value="ECO:0007669"/>
    <property type="project" value="TreeGrafter"/>
</dbReference>
<reference evidence="21" key="1">
    <citation type="submission" date="2025-04" db="UniProtKB">
        <authorList>
            <consortium name="RefSeq"/>
        </authorList>
    </citation>
    <scope>IDENTIFICATION</scope>
    <source>
        <tissue evidence="21">Whole insect</tissue>
    </source>
</reference>
<evidence type="ECO:0000256" key="7">
    <source>
        <dbReference type="ARBA" id="ARBA00022692"/>
    </source>
</evidence>
<name>A0A6P7G2W3_DIAVI</name>
<sequence length="318" mass="36975">MADKKVNEYYTRPPTLTKWEGFKLFLWNPETKQFLGRTGASWGKILLFYLIFYAVLIGFFAAMLAVFYQTLDSKKPKWELDNGLIGNNPGLGFRPMPPESNVESTLIWYKSSDKGNVHYWQAELKKFLQTYRKENNPHYNNVEQCSMFVSPTPGKVCDVKMTPQKWNPCLEEAGFGFEDEKGGPCIFLKLNKIYNWNPEYYNSTNLPDASIMSEYIRKDILEAESRNEHQMVWVTCEGENPADKENIGPLRYIPQRGFSSQYFPFKNQDGYLSPLVAVHFESPRRGVLINIECKAWAKNIIHDRVDRRGSVHFELMVD</sequence>
<keyword evidence="6" id="KW-0740">Sodium/potassium transport</keyword>
<evidence type="ECO:0000256" key="3">
    <source>
        <dbReference type="ARBA" id="ARBA00022448"/>
    </source>
</evidence>
<keyword evidence="9" id="KW-0735">Signal-anchor</keyword>
<gene>
    <name evidence="21" type="primary">LOC114337063</name>
</gene>
<dbReference type="InParanoid" id="A0A6P7G2W3"/>
<dbReference type="EnsemblMetazoa" id="XM_050648221.1">
    <property type="protein sequence ID" value="XP_050504178.1"/>
    <property type="gene ID" value="LOC126883031"/>
</dbReference>
<proteinExistence type="inferred from homology"/>
<dbReference type="PANTHER" id="PTHR11523">
    <property type="entry name" value="SODIUM/POTASSIUM-DEPENDENT ATPASE BETA SUBUNIT"/>
    <property type="match status" value="1"/>
</dbReference>
<dbReference type="OrthoDB" id="5912413at2759"/>
<evidence type="ECO:0000256" key="8">
    <source>
        <dbReference type="ARBA" id="ARBA00022958"/>
    </source>
</evidence>
<evidence type="ECO:0000256" key="16">
    <source>
        <dbReference type="ARBA" id="ARBA00023201"/>
    </source>
</evidence>
<evidence type="ECO:0000313" key="20">
    <source>
        <dbReference type="Proteomes" id="UP001652700"/>
    </source>
</evidence>
<dbReference type="Gene3D" id="2.60.40.1660">
    <property type="entry name" value="Na, k-atpase alpha subunit"/>
    <property type="match status" value="1"/>
</dbReference>
<keyword evidence="15" id="KW-0325">Glycoprotein</keyword>
<evidence type="ECO:0000256" key="15">
    <source>
        <dbReference type="ARBA" id="ARBA00023180"/>
    </source>
</evidence>
<dbReference type="FunFam" id="2.60.40.1660:FF:000004">
    <property type="entry name" value="sodium/potassium-transporting ATPase subunit beta-2"/>
    <property type="match status" value="1"/>
</dbReference>
<keyword evidence="20" id="KW-1185">Reference proteome</keyword>
<evidence type="ECO:0000256" key="17">
    <source>
        <dbReference type="ARBA" id="ARBA00025540"/>
    </source>
</evidence>
<evidence type="ECO:0000313" key="21">
    <source>
        <dbReference type="RefSeq" id="XP_028143251.1"/>
    </source>
</evidence>
<comment type="function">
    <text evidence="17">This is the non-catalytic component of the active enzyme, which catalyzes the hydrolysis of ATP coupled with the exchange of Na(+) and K(+) ions across the plasma membrane. The beta subunit regulates, through assembly of alpha/beta heterodimers, the number of sodium pumps transported to the plasma membrane.</text>
</comment>
<keyword evidence="10 18" id="KW-1133">Transmembrane helix</keyword>
<evidence type="ECO:0000256" key="4">
    <source>
        <dbReference type="ARBA" id="ARBA00022475"/>
    </source>
</evidence>
<feature type="transmembrane region" description="Helical" evidence="18">
    <location>
        <begin position="46"/>
        <end position="68"/>
    </location>
</feature>
<keyword evidence="14" id="KW-1015">Disulfide bond</keyword>
<dbReference type="PANTHER" id="PTHR11523:SF28">
    <property type="entry name" value="NA_K-ATPASE BETA SUBUNIT ISOFORM 4-RELATED"/>
    <property type="match status" value="1"/>
</dbReference>
<evidence type="ECO:0000256" key="12">
    <source>
        <dbReference type="ARBA" id="ARBA00023065"/>
    </source>
</evidence>
<protein>
    <submittedName>
        <fullName evidence="21">Sodium/potassium-transporting ATPase subunit beta-2</fullName>
    </submittedName>
</protein>
<dbReference type="InterPro" id="IPR000402">
    <property type="entry name" value="Na/K_ATPase_sub_beta"/>
</dbReference>
<evidence type="ECO:0000256" key="10">
    <source>
        <dbReference type="ARBA" id="ARBA00022989"/>
    </source>
</evidence>
<evidence type="ECO:0000256" key="1">
    <source>
        <dbReference type="ARBA" id="ARBA00004401"/>
    </source>
</evidence>
<evidence type="ECO:0000256" key="6">
    <source>
        <dbReference type="ARBA" id="ARBA00022607"/>
    </source>
</evidence>
<keyword evidence="7 18" id="KW-0812">Transmembrane</keyword>
<keyword evidence="11" id="KW-0915">Sodium</keyword>
<dbReference type="Proteomes" id="UP001652700">
    <property type="component" value="Unplaced"/>
</dbReference>
<keyword evidence="8" id="KW-0630">Potassium</keyword>
<evidence type="ECO:0000256" key="9">
    <source>
        <dbReference type="ARBA" id="ARBA00022968"/>
    </source>
</evidence>